<evidence type="ECO:0000313" key="2">
    <source>
        <dbReference type="EMBL" id="VDD51042.1"/>
    </source>
</evidence>
<reference evidence="2" key="1">
    <citation type="submission" date="2018-11" db="EMBL/GenBank/DDBJ databases">
        <authorList>
            <consortium name="Genoscope - CEA"/>
            <person name="William W."/>
        </authorList>
    </citation>
    <scope>NUCLEOTIDE SEQUENCE</scope>
</reference>
<name>A0A3P6G388_BRAOL</name>
<organism evidence="2">
    <name type="scientific">Brassica oleracea</name>
    <name type="common">Wild cabbage</name>
    <dbReference type="NCBI Taxonomy" id="3712"/>
    <lineage>
        <taxon>Eukaryota</taxon>
        <taxon>Viridiplantae</taxon>
        <taxon>Streptophyta</taxon>
        <taxon>Embryophyta</taxon>
        <taxon>Tracheophyta</taxon>
        <taxon>Spermatophyta</taxon>
        <taxon>Magnoliopsida</taxon>
        <taxon>eudicotyledons</taxon>
        <taxon>Gunneridae</taxon>
        <taxon>Pentapetalae</taxon>
        <taxon>rosids</taxon>
        <taxon>malvids</taxon>
        <taxon>Brassicales</taxon>
        <taxon>Brassicaceae</taxon>
        <taxon>Brassiceae</taxon>
        <taxon>Brassica</taxon>
    </lineage>
</organism>
<protein>
    <submittedName>
        <fullName evidence="2">Uncharacterized protein</fullName>
    </submittedName>
</protein>
<gene>
    <name evidence="2" type="ORF">BOLC1T03431H</name>
</gene>
<sequence length="75" mass="8345">RHDTNNIGDNRGGGSEDGGKHSGDSDSSEDMDMNMNEVIMLLAESETKLESLPNDQVLMTRFLRLLEPRIWVVIG</sequence>
<feature type="non-terminal residue" evidence="2">
    <location>
        <position position="1"/>
    </location>
</feature>
<evidence type="ECO:0000256" key="1">
    <source>
        <dbReference type="SAM" id="MobiDB-lite"/>
    </source>
</evidence>
<dbReference type="EMBL" id="LR031878">
    <property type="protein sequence ID" value="VDD51042.1"/>
    <property type="molecule type" value="Genomic_DNA"/>
</dbReference>
<proteinExistence type="predicted"/>
<feature type="region of interest" description="Disordered" evidence="1">
    <location>
        <begin position="1"/>
        <end position="33"/>
    </location>
</feature>
<accession>A0A3P6G388</accession>
<dbReference type="AlphaFoldDB" id="A0A3P6G388"/>